<dbReference type="InterPro" id="IPR000477">
    <property type="entry name" value="RT_dom"/>
</dbReference>
<comment type="caution">
    <text evidence="3">The sequence shown here is derived from an EMBL/GenBank/DDBJ whole genome shotgun (WGS) entry which is preliminary data.</text>
</comment>
<feature type="domain" description="Reverse transcriptase" evidence="2">
    <location>
        <begin position="179"/>
        <end position="396"/>
    </location>
</feature>
<dbReference type="PANTHER" id="PTHR47027:SF20">
    <property type="entry name" value="REVERSE TRANSCRIPTASE-LIKE PROTEIN WITH RNA-DIRECTED DNA POLYMERASE DOMAIN"/>
    <property type="match status" value="1"/>
</dbReference>
<evidence type="ECO:0000313" key="4">
    <source>
        <dbReference type="Proteomes" id="UP001303046"/>
    </source>
</evidence>
<name>A0ABR1ELX2_NECAM</name>
<protein>
    <recommendedName>
        <fullName evidence="2">Reverse transcriptase domain-containing protein</fullName>
    </recommendedName>
</protein>
<gene>
    <name evidence="3" type="primary">Necator_chrX.g24250</name>
    <name evidence="3" type="ORF">RB195_024085</name>
</gene>
<dbReference type="Gene3D" id="3.30.70.270">
    <property type="match status" value="1"/>
</dbReference>
<reference evidence="3 4" key="1">
    <citation type="submission" date="2023-08" db="EMBL/GenBank/DDBJ databases">
        <title>A Necator americanus chromosomal reference genome.</title>
        <authorList>
            <person name="Ilik V."/>
            <person name="Petrzelkova K.J."/>
            <person name="Pardy F."/>
            <person name="Fuh T."/>
            <person name="Niatou-Singa F.S."/>
            <person name="Gouil Q."/>
            <person name="Baker L."/>
            <person name="Ritchie M.E."/>
            <person name="Jex A.R."/>
            <person name="Gazzola D."/>
            <person name="Li H."/>
            <person name="Toshio Fujiwara R."/>
            <person name="Zhan B."/>
            <person name="Aroian R.V."/>
            <person name="Pafco B."/>
            <person name="Schwarz E.M."/>
        </authorList>
    </citation>
    <scope>NUCLEOTIDE SEQUENCE [LARGE SCALE GENOMIC DNA]</scope>
    <source>
        <strain evidence="3 4">Aroian</strain>
        <tissue evidence="3">Whole animal</tissue>
    </source>
</reference>
<dbReference type="InterPro" id="IPR036691">
    <property type="entry name" value="Endo/exonu/phosph_ase_sf"/>
</dbReference>
<dbReference type="InterPro" id="IPR043502">
    <property type="entry name" value="DNA/RNA_pol_sf"/>
</dbReference>
<dbReference type="SUPFAM" id="SSF56672">
    <property type="entry name" value="DNA/RNA polymerases"/>
    <property type="match status" value="1"/>
</dbReference>
<dbReference type="EMBL" id="JAVFWL010000006">
    <property type="protein sequence ID" value="KAK6763629.1"/>
    <property type="molecule type" value="Genomic_DNA"/>
</dbReference>
<dbReference type="Gene3D" id="3.60.10.10">
    <property type="entry name" value="Endonuclease/exonuclease/phosphatase"/>
    <property type="match status" value="1"/>
</dbReference>
<evidence type="ECO:0000256" key="1">
    <source>
        <dbReference type="SAM" id="Coils"/>
    </source>
</evidence>
<keyword evidence="1" id="KW-0175">Coiled coil</keyword>
<feature type="coiled-coil region" evidence="1">
    <location>
        <begin position="396"/>
        <end position="423"/>
    </location>
</feature>
<evidence type="ECO:0000259" key="2">
    <source>
        <dbReference type="PROSITE" id="PS50878"/>
    </source>
</evidence>
<organism evidence="3 4">
    <name type="scientific">Necator americanus</name>
    <name type="common">Human hookworm</name>
    <dbReference type="NCBI Taxonomy" id="51031"/>
    <lineage>
        <taxon>Eukaryota</taxon>
        <taxon>Metazoa</taxon>
        <taxon>Ecdysozoa</taxon>
        <taxon>Nematoda</taxon>
        <taxon>Chromadorea</taxon>
        <taxon>Rhabditida</taxon>
        <taxon>Rhabditina</taxon>
        <taxon>Rhabditomorpha</taxon>
        <taxon>Strongyloidea</taxon>
        <taxon>Ancylostomatidae</taxon>
        <taxon>Bunostominae</taxon>
        <taxon>Necator</taxon>
    </lineage>
</organism>
<evidence type="ECO:0000313" key="3">
    <source>
        <dbReference type="EMBL" id="KAK6763629.1"/>
    </source>
</evidence>
<sequence length="466" mass="54057">MNGLDAFYENPEEVIRNEKSYKFVVGNFNAKLGKAIEEEYRTGRFGLGDRNENGNRLFRLLPAARLFHGNTLFMKKDHRRWTWESPNGADVDHILTNRRWCLLDVSVVPSFCSGSDHRLLRAKIRLSHTMEKNICYRQPRRKEVVYDDCILEDSLSQGDWHIEEDPNVDYEMLLRGLRACAERASKPRTTNLDQISKITKELLERRRTLRFNPKASHIERQKKILEAAQRRASLNKCRRDLREYNIPLEVLLSEDGTSTSSHVQLGSVLQLLGPHPDRVEGHRGVRQGDNKSPKLFAAALQWIMKSLSWEERGTRVDGRFLSNLRFADDIVLLSSSTNEAETMLNELNEARKRVGLRINRKKTQFMKNAYCEDGGVQLEDSKIVETSSYVYLGRPMNMENDLKEKLNRRIRTARAAFAAVREATDQLTDQDLLLFQRSVTQRRRRQTLLPRPGSYLLPTEPLRDAF</sequence>
<dbReference type="Pfam" id="PF00078">
    <property type="entry name" value="RVT_1"/>
    <property type="match status" value="1"/>
</dbReference>
<dbReference type="InterPro" id="IPR043128">
    <property type="entry name" value="Rev_trsase/Diguanyl_cyclase"/>
</dbReference>
<keyword evidence="4" id="KW-1185">Reference proteome</keyword>
<dbReference type="Proteomes" id="UP001303046">
    <property type="component" value="Unassembled WGS sequence"/>
</dbReference>
<dbReference type="PANTHER" id="PTHR47027">
    <property type="entry name" value="REVERSE TRANSCRIPTASE DOMAIN-CONTAINING PROTEIN"/>
    <property type="match status" value="1"/>
</dbReference>
<accession>A0ABR1ELX2</accession>
<dbReference type="SUPFAM" id="SSF56219">
    <property type="entry name" value="DNase I-like"/>
    <property type="match status" value="1"/>
</dbReference>
<proteinExistence type="predicted"/>
<dbReference type="PROSITE" id="PS50878">
    <property type="entry name" value="RT_POL"/>
    <property type="match status" value="1"/>
</dbReference>